<dbReference type="AlphaFoldDB" id="A0AAV2F4E9"/>
<reference evidence="2 3" key="1">
    <citation type="submission" date="2024-04" db="EMBL/GenBank/DDBJ databases">
        <authorList>
            <person name="Fracassetti M."/>
        </authorList>
    </citation>
    <scope>NUCLEOTIDE SEQUENCE [LARGE SCALE GENOMIC DNA]</scope>
</reference>
<name>A0AAV2F4E9_9ROSI</name>
<evidence type="ECO:0000313" key="2">
    <source>
        <dbReference type="EMBL" id="CAL1392848.1"/>
    </source>
</evidence>
<dbReference type="EMBL" id="OZ034819">
    <property type="protein sequence ID" value="CAL1392848.1"/>
    <property type="molecule type" value="Genomic_DNA"/>
</dbReference>
<dbReference type="Proteomes" id="UP001497516">
    <property type="component" value="Chromosome 6"/>
</dbReference>
<keyword evidence="3" id="KW-1185">Reference proteome</keyword>
<feature type="compositionally biased region" description="Basic and acidic residues" evidence="1">
    <location>
        <begin position="61"/>
        <end position="70"/>
    </location>
</feature>
<gene>
    <name evidence="2" type="ORF">LTRI10_LOCUS33465</name>
</gene>
<evidence type="ECO:0000256" key="1">
    <source>
        <dbReference type="SAM" id="MobiDB-lite"/>
    </source>
</evidence>
<protein>
    <submittedName>
        <fullName evidence="2">Uncharacterized protein</fullName>
    </submittedName>
</protein>
<organism evidence="2 3">
    <name type="scientific">Linum trigynum</name>
    <dbReference type="NCBI Taxonomy" id="586398"/>
    <lineage>
        <taxon>Eukaryota</taxon>
        <taxon>Viridiplantae</taxon>
        <taxon>Streptophyta</taxon>
        <taxon>Embryophyta</taxon>
        <taxon>Tracheophyta</taxon>
        <taxon>Spermatophyta</taxon>
        <taxon>Magnoliopsida</taxon>
        <taxon>eudicotyledons</taxon>
        <taxon>Gunneridae</taxon>
        <taxon>Pentapetalae</taxon>
        <taxon>rosids</taxon>
        <taxon>fabids</taxon>
        <taxon>Malpighiales</taxon>
        <taxon>Linaceae</taxon>
        <taxon>Linum</taxon>
    </lineage>
</organism>
<accession>A0AAV2F4E9</accession>
<evidence type="ECO:0000313" key="3">
    <source>
        <dbReference type="Proteomes" id="UP001497516"/>
    </source>
</evidence>
<feature type="region of interest" description="Disordered" evidence="1">
    <location>
        <begin position="46"/>
        <end position="90"/>
    </location>
</feature>
<proteinExistence type="predicted"/>
<feature type="compositionally biased region" description="Basic and acidic residues" evidence="1">
    <location>
        <begin position="80"/>
        <end position="90"/>
    </location>
</feature>
<sequence length="90" mass="9989">MAHAPDRTTTMILYACVVNRCCCGCSPASRCSVLQATDELKMYAGEQEGEEDWRPRRRKKEGMAGDEIRSRVHAGSGGERTGDRERAGRL</sequence>